<feature type="domain" description="C2H2-type" evidence="10">
    <location>
        <begin position="424"/>
        <end position="451"/>
    </location>
</feature>
<keyword evidence="3" id="KW-0479">Metal-binding</keyword>
<dbReference type="Pfam" id="PF13912">
    <property type="entry name" value="zf-C2H2_6"/>
    <property type="match status" value="1"/>
</dbReference>
<evidence type="ECO:0000256" key="4">
    <source>
        <dbReference type="ARBA" id="ARBA00022737"/>
    </source>
</evidence>
<feature type="region of interest" description="Disordered" evidence="9">
    <location>
        <begin position="230"/>
        <end position="270"/>
    </location>
</feature>
<feature type="domain" description="C2H2-type" evidence="10">
    <location>
        <begin position="452"/>
        <end position="479"/>
    </location>
</feature>
<dbReference type="PROSITE" id="PS50157">
    <property type="entry name" value="ZINC_FINGER_C2H2_2"/>
    <property type="match status" value="10"/>
</dbReference>
<feature type="domain" description="C2H2-type" evidence="10">
    <location>
        <begin position="340"/>
        <end position="367"/>
    </location>
</feature>
<dbReference type="InterPro" id="IPR050331">
    <property type="entry name" value="Zinc_finger"/>
</dbReference>
<dbReference type="FunFam" id="3.30.160.60:FF:000624">
    <property type="entry name" value="zinc finger protein 697"/>
    <property type="match status" value="1"/>
</dbReference>
<feature type="domain" description="C2H2-type" evidence="10">
    <location>
        <begin position="312"/>
        <end position="339"/>
    </location>
</feature>
<evidence type="ECO:0000259" key="10">
    <source>
        <dbReference type="PROSITE" id="PS50157"/>
    </source>
</evidence>
<protein>
    <submittedName>
        <fullName evidence="12">Zinc finger protein 260-like</fullName>
    </submittedName>
</protein>
<dbReference type="Pfam" id="PF00096">
    <property type="entry name" value="zf-C2H2"/>
    <property type="match status" value="2"/>
</dbReference>
<evidence type="ECO:0000256" key="2">
    <source>
        <dbReference type="ARBA" id="ARBA00006991"/>
    </source>
</evidence>
<dbReference type="FunFam" id="3.30.160.60:FF:000151">
    <property type="entry name" value="Zinc finger and SCAN domain-containing 21"/>
    <property type="match status" value="1"/>
</dbReference>
<dbReference type="InParanoid" id="A0A6P7WXZ4"/>
<feature type="compositionally biased region" description="Basic and acidic residues" evidence="9">
    <location>
        <begin position="230"/>
        <end position="245"/>
    </location>
</feature>
<evidence type="ECO:0000256" key="1">
    <source>
        <dbReference type="ARBA" id="ARBA00004123"/>
    </source>
</evidence>
<keyword evidence="5 8" id="KW-0863">Zinc-finger</keyword>
<dbReference type="Gene3D" id="3.30.160.60">
    <property type="entry name" value="Classic Zinc Finger"/>
    <property type="match status" value="10"/>
</dbReference>
<dbReference type="PANTHER" id="PTHR16515">
    <property type="entry name" value="PR DOMAIN ZINC FINGER PROTEIN"/>
    <property type="match status" value="1"/>
</dbReference>
<dbReference type="PROSITE" id="PS00028">
    <property type="entry name" value="ZINC_FINGER_C2H2_1"/>
    <property type="match status" value="9"/>
</dbReference>
<dbReference type="OrthoDB" id="9885925at2759"/>
<dbReference type="GO" id="GO:0008270">
    <property type="term" value="F:zinc ion binding"/>
    <property type="evidence" value="ECO:0007669"/>
    <property type="project" value="UniProtKB-KW"/>
</dbReference>
<dbReference type="KEGG" id="muo:115462246"/>
<dbReference type="FunFam" id="3.30.160.60:FF:000446">
    <property type="entry name" value="Zinc finger protein"/>
    <property type="match status" value="3"/>
</dbReference>
<evidence type="ECO:0000313" key="12">
    <source>
        <dbReference type="RefSeq" id="XP_030048117.1"/>
    </source>
</evidence>
<dbReference type="Pfam" id="PF13894">
    <property type="entry name" value="zf-C2H2_4"/>
    <property type="match status" value="5"/>
</dbReference>
<dbReference type="GO" id="GO:0010468">
    <property type="term" value="P:regulation of gene expression"/>
    <property type="evidence" value="ECO:0007669"/>
    <property type="project" value="TreeGrafter"/>
</dbReference>
<gene>
    <name evidence="12" type="primary">LOC115462246</name>
</gene>
<dbReference type="AlphaFoldDB" id="A0A6P7WXZ4"/>
<evidence type="ECO:0000256" key="9">
    <source>
        <dbReference type="SAM" id="MobiDB-lite"/>
    </source>
</evidence>
<comment type="subcellular location">
    <subcellularLocation>
        <location evidence="1">Nucleus</location>
    </subcellularLocation>
</comment>
<dbReference type="SUPFAM" id="SSF57667">
    <property type="entry name" value="beta-beta-alpha zinc fingers"/>
    <property type="match status" value="5"/>
</dbReference>
<sequence>MTSSSQEEPVKDSTSTGSAKDAALCCYSILNPDVIFKIKKEDEKYFTQQFEWEGNENPNDLNNLPIVTSVFSLSIKQEEDIPFMENPESEMSEQTLPSITDDGFGNESERVCDEQQKEEWKHEDPSRDSTDPSADCEGGIGSIIPTGEKAAAQKGERLERQKRNCSFFPTLEQPGRLNDLPIVTSVFSLSIKQEEDIPFMEHPESKMSEHTLTSITDDGFGNESERVRMCDEQQKEEWKHEDSSRDSTCPSADREGGIGSIIPTGEKAAAQKGERLERQKRNCRFFPTLEQPGRFNGERDFKSDDHTGEKPFQCSECEKWFTTKGELKRHERTHTGEKPFQCSECEKWFRSKGEVKHHEVTHTREKPFQCPECDKSFTCKRHLKRHGRTHTGEKPFQCSECEKWFKTRTVLKTHKRIHTGEKPFQCSECEKWFSTKGELKLHERTHTGEKPFQCSECEKSFISKSNLKQHERIHTGEKPFQCSECEKWFRTKGEVKPHQRTHTGEKPFQCSECEKWFRTRSELKNHKRIHTGEKPFQCSVCDKWFRTRSELKNHERIHTGEKPFQCSVCDKWFRTRSELKNHERKLPGVNESANCPLQQKLQWIVM</sequence>
<feature type="region of interest" description="Disordered" evidence="9">
    <location>
        <begin position="86"/>
        <end position="160"/>
    </location>
</feature>
<feature type="domain" description="C2H2-type" evidence="10">
    <location>
        <begin position="536"/>
        <end position="563"/>
    </location>
</feature>
<dbReference type="InterPro" id="IPR036236">
    <property type="entry name" value="Znf_C2H2_sf"/>
</dbReference>
<feature type="domain" description="C2H2-type" evidence="10">
    <location>
        <begin position="564"/>
        <end position="591"/>
    </location>
</feature>
<dbReference type="SMART" id="SM00355">
    <property type="entry name" value="ZnF_C2H2"/>
    <property type="match status" value="10"/>
</dbReference>
<keyword evidence="6" id="KW-0862">Zinc</keyword>
<feature type="domain" description="C2H2-type" evidence="10">
    <location>
        <begin position="480"/>
        <end position="507"/>
    </location>
</feature>
<proteinExistence type="inferred from homology"/>
<evidence type="ECO:0000313" key="11">
    <source>
        <dbReference type="Proteomes" id="UP000515156"/>
    </source>
</evidence>
<evidence type="ECO:0000256" key="3">
    <source>
        <dbReference type="ARBA" id="ARBA00022723"/>
    </source>
</evidence>
<feature type="domain" description="C2H2-type" evidence="10">
    <location>
        <begin position="368"/>
        <end position="395"/>
    </location>
</feature>
<feature type="compositionally biased region" description="Basic and acidic residues" evidence="9">
    <location>
        <begin position="107"/>
        <end position="130"/>
    </location>
</feature>
<dbReference type="Proteomes" id="UP000515156">
    <property type="component" value="Chromosome 2"/>
</dbReference>
<evidence type="ECO:0000256" key="8">
    <source>
        <dbReference type="PROSITE-ProRule" id="PRU00042"/>
    </source>
</evidence>
<evidence type="ECO:0000256" key="5">
    <source>
        <dbReference type="ARBA" id="ARBA00022771"/>
    </source>
</evidence>
<comment type="similarity">
    <text evidence="2">Belongs to the krueppel C2H2-type zinc-finger protein family.</text>
</comment>
<evidence type="ECO:0000256" key="7">
    <source>
        <dbReference type="ARBA" id="ARBA00023242"/>
    </source>
</evidence>
<dbReference type="FunFam" id="3.30.160.60:FF:001270">
    <property type="entry name" value="zinc finger protein 583 isoform X1"/>
    <property type="match status" value="1"/>
</dbReference>
<accession>A0A6P7WXZ4</accession>
<name>A0A6P7WXZ4_9AMPH</name>
<dbReference type="GO" id="GO:0005634">
    <property type="term" value="C:nucleus"/>
    <property type="evidence" value="ECO:0007669"/>
    <property type="project" value="UniProtKB-SubCell"/>
</dbReference>
<evidence type="ECO:0000256" key="6">
    <source>
        <dbReference type="ARBA" id="ARBA00022833"/>
    </source>
</evidence>
<keyword evidence="11" id="KW-1185">Reference proteome</keyword>
<dbReference type="InterPro" id="IPR013087">
    <property type="entry name" value="Znf_C2H2_type"/>
</dbReference>
<keyword evidence="7" id="KW-0539">Nucleus</keyword>
<dbReference type="GeneID" id="115462246"/>
<dbReference type="PANTHER" id="PTHR16515:SF50">
    <property type="entry name" value="GASTRULA ZINC FINGER PROTEIN XLCGF57.1-LIKE"/>
    <property type="match status" value="1"/>
</dbReference>
<feature type="domain" description="C2H2-type" evidence="10">
    <location>
        <begin position="396"/>
        <end position="423"/>
    </location>
</feature>
<reference evidence="12" key="1">
    <citation type="submission" date="2025-08" db="UniProtKB">
        <authorList>
            <consortium name="RefSeq"/>
        </authorList>
    </citation>
    <scope>IDENTIFICATION</scope>
</reference>
<dbReference type="FunFam" id="3.30.160.60:FF:002343">
    <property type="entry name" value="Zinc finger protein 33A"/>
    <property type="match status" value="4"/>
</dbReference>
<keyword evidence="4" id="KW-0677">Repeat</keyword>
<feature type="domain" description="C2H2-type" evidence="10">
    <location>
        <begin position="508"/>
        <end position="535"/>
    </location>
</feature>
<dbReference type="RefSeq" id="XP_030048117.1">
    <property type="nucleotide sequence ID" value="XM_030192257.1"/>
</dbReference>
<organism evidence="11 12">
    <name type="scientific">Microcaecilia unicolor</name>
    <dbReference type="NCBI Taxonomy" id="1415580"/>
    <lineage>
        <taxon>Eukaryota</taxon>
        <taxon>Metazoa</taxon>
        <taxon>Chordata</taxon>
        <taxon>Craniata</taxon>
        <taxon>Vertebrata</taxon>
        <taxon>Euteleostomi</taxon>
        <taxon>Amphibia</taxon>
        <taxon>Gymnophiona</taxon>
        <taxon>Siphonopidae</taxon>
        <taxon>Microcaecilia</taxon>
    </lineage>
</organism>